<dbReference type="AlphaFoldDB" id="A0A438NFR1"/>
<evidence type="ECO:0000313" key="3">
    <source>
        <dbReference type="EMBL" id="RVX74569.1"/>
    </source>
</evidence>
<feature type="compositionally biased region" description="Low complexity" evidence="1">
    <location>
        <begin position="611"/>
        <end position="628"/>
    </location>
</feature>
<reference evidence="3 4" key="1">
    <citation type="submission" date="2017-03" db="EMBL/GenBank/DDBJ databases">
        <title>Genomes of endolithic fungi from Antarctica.</title>
        <authorList>
            <person name="Coleine C."/>
            <person name="Masonjones S."/>
            <person name="Stajich J.E."/>
        </authorList>
    </citation>
    <scope>NUCLEOTIDE SEQUENCE [LARGE SCALE GENOMIC DNA]</scope>
    <source>
        <strain evidence="3 4">CCFEE 6314</strain>
    </source>
</reference>
<dbReference type="PROSITE" id="PS51819">
    <property type="entry name" value="VOC"/>
    <property type="match status" value="1"/>
</dbReference>
<evidence type="ECO:0000259" key="2">
    <source>
        <dbReference type="PROSITE" id="PS51819"/>
    </source>
</evidence>
<dbReference type="InterPro" id="IPR029068">
    <property type="entry name" value="Glyas_Bleomycin-R_OHBP_Dase"/>
</dbReference>
<dbReference type="VEuPathDB" id="FungiDB:PV10_07224"/>
<feature type="compositionally biased region" description="Basic and acidic residues" evidence="1">
    <location>
        <begin position="448"/>
        <end position="458"/>
    </location>
</feature>
<feature type="compositionally biased region" description="Basic and acidic residues" evidence="1">
    <location>
        <begin position="713"/>
        <end position="737"/>
    </location>
</feature>
<dbReference type="VEuPathDB" id="FungiDB:PV10_07223"/>
<comment type="caution">
    <text evidence="3">The sequence shown here is derived from an EMBL/GenBank/DDBJ whole genome shotgun (WGS) entry which is preliminary data.</text>
</comment>
<feature type="region of interest" description="Disordered" evidence="1">
    <location>
        <begin position="331"/>
        <end position="385"/>
    </location>
</feature>
<dbReference type="EMBL" id="NAJM01000004">
    <property type="protein sequence ID" value="RVX74569.1"/>
    <property type="molecule type" value="Genomic_DNA"/>
</dbReference>
<feature type="compositionally biased region" description="Polar residues" evidence="1">
    <location>
        <begin position="333"/>
        <end position="353"/>
    </location>
</feature>
<feature type="region of interest" description="Disordered" evidence="1">
    <location>
        <begin position="611"/>
        <end position="667"/>
    </location>
</feature>
<sequence length="832" mass="93562">MSRVFGIYRQNGYIVHNLEAAIKYWTEKMGVGPFFIARNLELKSFAYCDSQEIPSLDIALANFGDVQIELIQPNDNTPSPHLNFLKTKGPGLHHISVWSDDYDNLIADLQKRGFNRDCSGVVGNGVRFSYFDSAKTEGTTMEVADSSTPGFKELAETILSINPEETEAADLYTIKRSTQPIMSSKVPIPTLDHPLIWDMLALAKGPLIGREKSVTNDIQRLLENSLGRDKTRLKVREARDRLTRESYLASAIEQLEQLTEATRDALSSLVVPEPLGSDDHDSKDQEANLKRKREVFEASEFKWKKVDYLRKKCWEDINSERHKNEMAEARLLQQPTVTDHADSVTQSNKNKPPSSVAEDPSAVSSAPGVKPQTRYSATMSSSPYDQATPGALVHELLIAIEPRNKNVFSHLIPSIVSDLYHRIEELSSKSVVETKKAEARKKLMTRFYDHEKKHAERKSGKKLTSSGQDLTREKQKEKQKDTERDFDVEIDRLCSDLDLDRKHGHGNEYDEHDHPHSHSRKRRNAVSHYIDFDYDYDHDPEPGEEGKGNILKKQRRHDENGNSEESTNSFHTVGGLVHRFKSKMQEKPIPLHNHHHHQSMPVSTTEVATATATATATVQTKKSTTSSSNFQHNNLSNKHDHHGHHNATPSTLPTRPNGPIKTKPKPYPYPYLKSNVWKKPKDETGPTISTASTIAAAPSSTVLPPQFYKNRVSDAHKMSIDKKTKSSPTRDKDKEKNNTNASVVTVSVAPSSTTTVTMTPSTTPHATTTTTTIEEKMANLAEELVEVGHRRSGRYFNALPDELVLEAKQWCEEWVGKKDDGDGGEDADWEFA</sequence>
<evidence type="ECO:0000256" key="1">
    <source>
        <dbReference type="SAM" id="MobiDB-lite"/>
    </source>
</evidence>
<feature type="region of interest" description="Disordered" evidence="1">
    <location>
        <begin position="713"/>
        <end position="741"/>
    </location>
</feature>
<dbReference type="Gene3D" id="3.10.180.10">
    <property type="entry name" value="2,3-Dihydroxybiphenyl 1,2-Dioxygenase, domain 1"/>
    <property type="match status" value="1"/>
</dbReference>
<protein>
    <recommendedName>
        <fullName evidence="2">VOC domain-containing protein</fullName>
    </recommendedName>
</protein>
<dbReference type="Proteomes" id="UP000288859">
    <property type="component" value="Unassembled WGS sequence"/>
</dbReference>
<feature type="region of interest" description="Disordered" evidence="1">
    <location>
        <begin position="448"/>
        <end position="484"/>
    </location>
</feature>
<feature type="compositionally biased region" description="Basic and acidic residues" evidence="1">
    <location>
        <begin position="535"/>
        <end position="547"/>
    </location>
</feature>
<dbReference type="Pfam" id="PF13669">
    <property type="entry name" value="Glyoxalase_4"/>
    <property type="match status" value="1"/>
</dbReference>
<name>A0A438NFR1_EXOME</name>
<dbReference type="SUPFAM" id="SSF54593">
    <property type="entry name" value="Glyoxalase/Bleomycin resistance protein/Dihydroxybiphenyl dioxygenase"/>
    <property type="match status" value="1"/>
</dbReference>
<proteinExistence type="predicted"/>
<feature type="compositionally biased region" description="Basic and acidic residues" evidence="1">
    <location>
        <begin position="470"/>
        <end position="484"/>
    </location>
</feature>
<feature type="compositionally biased region" description="Polar residues" evidence="1">
    <location>
        <begin position="373"/>
        <end position="385"/>
    </location>
</feature>
<feature type="region of interest" description="Disordered" evidence="1">
    <location>
        <begin position="533"/>
        <end position="572"/>
    </location>
</feature>
<dbReference type="OrthoDB" id="10538556at2759"/>
<evidence type="ECO:0000313" key="4">
    <source>
        <dbReference type="Proteomes" id="UP000288859"/>
    </source>
</evidence>
<gene>
    <name evidence="3" type="ORF">B0A52_01695</name>
</gene>
<dbReference type="InterPro" id="IPR037523">
    <property type="entry name" value="VOC_core"/>
</dbReference>
<accession>A0A438NFR1</accession>
<organism evidence="3 4">
    <name type="scientific">Exophiala mesophila</name>
    <name type="common">Black yeast-like fungus</name>
    <dbReference type="NCBI Taxonomy" id="212818"/>
    <lineage>
        <taxon>Eukaryota</taxon>
        <taxon>Fungi</taxon>
        <taxon>Dikarya</taxon>
        <taxon>Ascomycota</taxon>
        <taxon>Pezizomycotina</taxon>
        <taxon>Eurotiomycetes</taxon>
        <taxon>Chaetothyriomycetidae</taxon>
        <taxon>Chaetothyriales</taxon>
        <taxon>Herpotrichiellaceae</taxon>
        <taxon>Exophiala</taxon>
    </lineage>
</organism>
<feature type="domain" description="VOC" evidence="2">
    <location>
        <begin position="6"/>
        <end position="146"/>
    </location>
</feature>